<keyword evidence="8" id="KW-1185">Reference proteome</keyword>
<feature type="transmembrane region" description="Helical" evidence="6">
    <location>
        <begin position="64"/>
        <end position="89"/>
    </location>
</feature>
<evidence type="ECO:0000256" key="4">
    <source>
        <dbReference type="ARBA" id="ARBA00022989"/>
    </source>
</evidence>
<proteinExistence type="predicted"/>
<dbReference type="eggNOG" id="COG3336">
    <property type="taxonomic scope" value="Bacteria"/>
</dbReference>
<dbReference type="Proteomes" id="UP000006461">
    <property type="component" value="Chromosome"/>
</dbReference>
<dbReference type="EMBL" id="FO203431">
    <property type="protein sequence ID" value="CCH87373.1"/>
    <property type="molecule type" value="Genomic_DNA"/>
</dbReference>
<comment type="subcellular location">
    <subcellularLocation>
        <location evidence="1">Cell membrane</location>
        <topology evidence="1">Multi-pass membrane protein</topology>
    </subcellularLocation>
</comment>
<sequence length="317" mass="34957">MDPDMGGMRMPVDPPTLLTLFTPQVDVTSFFPALALVALVAYLRGVRALGRRGVRWPRHRTVAFTLGIVSVLLVTATQVMGYGMMLFSIHMLQKMVLAVLSSMLIMLGAPVSLAIRTLPRRGRGAVWRRLLVLVMRSRTAAVLAHPVVSTTLFVGSLYGFYFTPAFDLLMRHWAGSLLMLTFFLFTGLLAFGGAFGLDPWPHRVSAPMRLLELVVPGPLHAFFAVAVMMASTPLVQAFRHAPADWGVDVMTDQLAAGNIVWGFGELPTIIAVAIVFQQWVRSDERRARAGDRRAEVDLAAYNAELARLAEGQRRTVR</sequence>
<feature type="transmembrane region" description="Helical" evidence="6">
    <location>
        <begin position="95"/>
        <end position="118"/>
    </location>
</feature>
<organism evidence="7 8">
    <name type="scientific">Modestobacter italicus (strain DSM 44449 / CECT 9708 / BC 501)</name>
    <dbReference type="NCBI Taxonomy" id="2732864"/>
    <lineage>
        <taxon>Bacteria</taxon>
        <taxon>Bacillati</taxon>
        <taxon>Actinomycetota</taxon>
        <taxon>Actinomycetes</taxon>
        <taxon>Geodermatophilales</taxon>
        <taxon>Geodermatophilaceae</taxon>
        <taxon>Modestobacter</taxon>
    </lineage>
</organism>
<evidence type="ECO:0000256" key="5">
    <source>
        <dbReference type="ARBA" id="ARBA00023136"/>
    </source>
</evidence>
<dbReference type="OMA" id="RWSIGAT"/>
<dbReference type="STRING" id="477641.MODMU_1937"/>
<accession>I4EVG0</accession>
<gene>
    <name evidence="7" type="ordered locus">MODMU_1937</name>
</gene>
<keyword evidence="3 6" id="KW-0812">Transmembrane</keyword>
<feature type="transmembrane region" description="Helical" evidence="6">
    <location>
        <begin position="210"/>
        <end position="235"/>
    </location>
</feature>
<dbReference type="GO" id="GO:0005886">
    <property type="term" value="C:plasma membrane"/>
    <property type="evidence" value="ECO:0007669"/>
    <property type="project" value="UniProtKB-SubCell"/>
</dbReference>
<dbReference type="AlphaFoldDB" id="I4EVG0"/>
<evidence type="ECO:0000313" key="8">
    <source>
        <dbReference type="Proteomes" id="UP000006461"/>
    </source>
</evidence>
<dbReference type="Pfam" id="PF09678">
    <property type="entry name" value="Caa3_CtaG"/>
    <property type="match status" value="1"/>
</dbReference>
<keyword evidence="5 6" id="KW-0472">Membrane</keyword>
<feature type="transmembrane region" description="Helical" evidence="6">
    <location>
        <begin position="20"/>
        <end position="43"/>
    </location>
</feature>
<evidence type="ECO:0000313" key="7">
    <source>
        <dbReference type="EMBL" id="CCH87373.1"/>
    </source>
</evidence>
<dbReference type="KEGG" id="mmar:MODMU_1937"/>
<evidence type="ECO:0000256" key="6">
    <source>
        <dbReference type="SAM" id="Phobius"/>
    </source>
</evidence>
<keyword evidence="4 6" id="KW-1133">Transmembrane helix</keyword>
<evidence type="ECO:0000256" key="2">
    <source>
        <dbReference type="ARBA" id="ARBA00022475"/>
    </source>
</evidence>
<feature type="transmembrane region" description="Helical" evidence="6">
    <location>
        <begin position="255"/>
        <end position="276"/>
    </location>
</feature>
<dbReference type="HOGENOM" id="CLU_054944_1_1_11"/>
<name>I4EVG0_MODI5</name>
<protein>
    <submittedName>
        <fullName evidence="7">Cytochrome c oxidase caa3-type, assembly factor CtaG-related protein</fullName>
    </submittedName>
</protein>
<keyword evidence="2" id="KW-1003">Cell membrane</keyword>
<reference evidence="7 8" key="1">
    <citation type="journal article" date="2012" name="J. Bacteriol.">
        <title>Genome Sequence of Radiation-Resistant Modestobacter marinus Strain BC501, a Representative Actinobacterium That Thrives on Calcareous Stone Surfaces.</title>
        <authorList>
            <person name="Normand P."/>
            <person name="Gury J."/>
            <person name="Pujic P."/>
            <person name="Chouaia B."/>
            <person name="Crotti E."/>
            <person name="Brusetti L."/>
            <person name="Daffonchio D."/>
            <person name="Vacherie B."/>
            <person name="Barbe V."/>
            <person name="Medigue C."/>
            <person name="Calteau A."/>
            <person name="Ghodhbane-Gtari F."/>
            <person name="Essoussi I."/>
            <person name="Nouioui I."/>
            <person name="Abbassi-Ghozzi I."/>
            <person name="Gtari M."/>
        </authorList>
    </citation>
    <scope>NUCLEOTIDE SEQUENCE [LARGE SCALE GENOMIC DNA]</scope>
    <source>
        <strain evidence="8">BC 501</strain>
    </source>
</reference>
<dbReference type="InterPro" id="IPR019108">
    <property type="entry name" value="Caa3_assmbl_CtaG-rel"/>
</dbReference>
<feature type="transmembrane region" description="Helical" evidence="6">
    <location>
        <begin position="173"/>
        <end position="198"/>
    </location>
</feature>
<evidence type="ECO:0000256" key="1">
    <source>
        <dbReference type="ARBA" id="ARBA00004651"/>
    </source>
</evidence>
<evidence type="ECO:0000256" key="3">
    <source>
        <dbReference type="ARBA" id="ARBA00022692"/>
    </source>
</evidence>
<feature type="transmembrane region" description="Helical" evidence="6">
    <location>
        <begin position="139"/>
        <end position="161"/>
    </location>
</feature>